<evidence type="ECO:0000256" key="2">
    <source>
        <dbReference type="ARBA" id="ARBA00022448"/>
    </source>
</evidence>
<evidence type="ECO:0000256" key="6">
    <source>
        <dbReference type="ARBA" id="ARBA00023136"/>
    </source>
</evidence>
<dbReference type="EMBL" id="AFVZ01000001">
    <property type="protein sequence ID" value="EHN59756.1"/>
    <property type="molecule type" value="Genomic_DNA"/>
</dbReference>
<dbReference type="HOGENOM" id="CLU_034180_16_3_9"/>
<evidence type="ECO:0000313" key="8">
    <source>
        <dbReference type="EMBL" id="EHN59756.1"/>
    </source>
</evidence>
<dbReference type="SUPFAM" id="SSF103473">
    <property type="entry name" value="MFS general substrate transporter"/>
    <property type="match status" value="1"/>
</dbReference>
<evidence type="ECO:0000256" key="7">
    <source>
        <dbReference type="SAM" id="Phobius"/>
    </source>
</evidence>
<feature type="transmembrane region" description="Helical" evidence="7">
    <location>
        <begin position="12"/>
        <end position="31"/>
    </location>
</feature>
<keyword evidence="5 7" id="KW-1133">Transmembrane helix</keyword>
<keyword evidence="6 7" id="KW-0472">Membrane</keyword>
<dbReference type="CDD" id="cd06173">
    <property type="entry name" value="MFS_MefA_like"/>
    <property type="match status" value="1"/>
</dbReference>
<dbReference type="PANTHER" id="PTHR23513">
    <property type="entry name" value="INTEGRAL MEMBRANE EFFLUX PROTEIN-RELATED"/>
    <property type="match status" value="1"/>
</dbReference>
<feature type="transmembrane region" description="Helical" evidence="7">
    <location>
        <begin position="101"/>
        <end position="120"/>
    </location>
</feature>
<dbReference type="PATRIC" id="fig|1045004.4.peg.1651"/>
<comment type="caution">
    <text evidence="8">The sequence shown here is derived from an EMBL/GenBank/DDBJ whole genome shotgun (WGS) entry which is preliminary data.</text>
</comment>
<dbReference type="Pfam" id="PF05977">
    <property type="entry name" value="MFS_3"/>
    <property type="match status" value="1"/>
</dbReference>
<comment type="subcellular location">
    <subcellularLocation>
        <location evidence="1">Cell membrane</location>
        <topology evidence="1">Multi-pass membrane protein</topology>
    </subcellularLocation>
</comment>
<proteinExistence type="predicted"/>
<feature type="transmembrane region" description="Helical" evidence="7">
    <location>
        <begin position="174"/>
        <end position="194"/>
    </location>
</feature>
<evidence type="ECO:0000256" key="5">
    <source>
        <dbReference type="ARBA" id="ARBA00022989"/>
    </source>
</evidence>
<dbReference type="Gene3D" id="1.20.1250.20">
    <property type="entry name" value="MFS general substrate transporter like domains"/>
    <property type="match status" value="1"/>
</dbReference>
<feature type="transmembrane region" description="Helical" evidence="7">
    <location>
        <begin position="43"/>
        <end position="64"/>
    </location>
</feature>
<dbReference type="RefSeq" id="WP_007746858.1">
    <property type="nucleotide sequence ID" value="NZ_CM001398.1"/>
</dbReference>
<sequence length="407" mass="45257">MSQSSKNKNHQLPLMLSPAVSQLGSALYILGQNWLVVRSTGTTSLLGIIEAVGGVGFFLGDLFIGELVDHHNRKKVLLWTDLLSAVICFFGSFLINNENPQAWLLILITFTLNFLFTINYPAAKSMAPEIMAGSKLQRFNALANMVFNFANIISPLIGGLLLSIKSINFSEFVLINAASFLVAAFLNFLIRYSWPQDNTDRSSTSFVQDIANGFRYVFKNKNLFQFILSMAIFNFCSAGCLLIAPYIGNHFFGGHAANYSIFLAVSAIGGLIGGSLLAIQKQAVSSQTLYREIIFEGFSLLIAGIFLPDSFIVWFILAFIIGLIQSRFFSISITLIQKETEIAYLGRIFGLTFLFFDGIQPLGSLIFGYLINSWRQYTYSFIGVMLLLFFGPFLLHNKNKQNKNAAI</sequence>
<feature type="transmembrane region" description="Helical" evidence="7">
    <location>
        <begin position="313"/>
        <end position="336"/>
    </location>
</feature>
<dbReference type="eggNOG" id="COG2814">
    <property type="taxonomic scope" value="Bacteria"/>
</dbReference>
<keyword evidence="9" id="KW-1185">Reference proteome</keyword>
<evidence type="ECO:0000256" key="1">
    <source>
        <dbReference type="ARBA" id="ARBA00004651"/>
    </source>
</evidence>
<evidence type="ECO:0000256" key="3">
    <source>
        <dbReference type="ARBA" id="ARBA00022475"/>
    </source>
</evidence>
<protein>
    <submittedName>
        <fullName evidence="8">Permease of the major facilitator superfamily</fullName>
    </submittedName>
</protein>
<accession>G9WHB1</accession>
<dbReference type="InterPro" id="IPR010290">
    <property type="entry name" value="TM_effector"/>
</dbReference>
<dbReference type="InterPro" id="IPR036259">
    <property type="entry name" value="MFS_trans_sf"/>
</dbReference>
<feature type="transmembrane region" description="Helical" evidence="7">
    <location>
        <begin position="141"/>
        <end position="162"/>
    </location>
</feature>
<feature type="transmembrane region" description="Helical" evidence="7">
    <location>
        <begin position="259"/>
        <end position="277"/>
    </location>
</feature>
<organism evidence="8 9">
    <name type="scientific">Oenococcus kitaharae DSM 17330</name>
    <dbReference type="NCBI Taxonomy" id="1045004"/>
    <lineage>
        <taxon>Bacteria</taxon>
        <taxon>Bacillati</taxon>
        <taxon>Bacillota</taxon>
        <taxon>Bacilli</taxon>
        <taxon>Lactobacillales</taxon>
        <taxon>Lactobacillaceae</taxon>
        <taxon>Oenococcus</taxon>
    </lineage>
</organism>
<keyword evidence="3" id="KW-1003">Cell membrane</keyword>
<keyword evidence="2" id="KW-0813">Transport</keyword>
<name>G9WHB1_9LACO</name>
<evidence type="ECO:0000256" key="4">
    <source>
        <dbReference type="ARBA" id="ARBA00022692"/>
    </source>
</evidence>
<dbReference type="AlphaFoldDB" id="G9WHB1"/>
<dbReference type="PANTHER" id="PTHR23513:SF11">
    <property type="entry name" value="STAPHYLOFERRIN A TRANSPORTER"/>
    <property type="match status" value="1"/>
</dbReference>
<dbReference type="GO" id="GO:0005886">
    <property type="term" value="C:plasma membrane"/>
    <property type="evidence" value="ECO:0007669"/>
    <property type="project" value="UniProtKB-SubCell"/>
</dbReference>
<gene>
    <name evidence="8" type="ORF">OKIT_1681</name>
</gene>
<feature type="transmembrane region" description="Helical" evidence="7">
    <location>
        <begin position="223"/>
        <end position="247"/>
    </location>
</feature>
<feature type="transmembrane region" description="Helical" evidence="7">
    <location>
        <begin position="76"/>
        <end position="95"/>
    </location>
</feature>
<evidence type="ECO:0000313" key="9">
    <source>
        <dbReference type="Proteomes" id="UP000004959"/>
    </source>
</evidence>
<dbReference type="Proteomes" id="UP000004959">
    <property type="component" value="Chromosome"/>
</dbReference>
<feature type="transmembrane region" description="Helical" evidence="7">
    <location>
        <begin position="377"/>
        <end position="395"/>
    </location>
</feature>
<keyword evidence="4 7" id="KW-0812">Transmembrane</keyword>
<reference evidence="8 9" key="1">
    <citation type="journal article" date="2012" name="PLoS ONE">
        <title>Functional divergence in the genus oenococcus as predicted by genome sequencing of the newly-described species, Oenococcus kitaharae.</title>
        <authorList>
            <person name="Borneman A.R."/>
            <person name="McCarthy J.M."/>
            <person name="Chambers P.J."/>
            <person name="Bartowsky E.J."/>
        </authorList>
    </citation>
    <scope>NUCLEOTIDE SEQUENCE [LARGE SCALE GENOMIC DNA]</scope>
    <source>
        <strain evidence="9">DSM17330</strain>
    </source>
</reference>
<feature type="transmembrane region" description="Helical" evidence="7">
    <location>
        <begin position="348"/>
        <end position="371"/>
    </location>
</feature>